<dbReference type="SUPFAM" id="SSF46689">
    <property type="entry name" value="Homeodomain-like"/>
    <property type="match status" value="1"/>
</dbReference>
<dbReference type="Pfam" id="PF00440">
    <property type="entry name" value="TetR_N"/>
    <property type="match status" value="1"/>
</dbReference>
<evidence type="ECO:0000259" key="6">
    <source>
        <dbReference type="PROSITE" id="PS50977"/>
    </source>
</evidence>
<dbReference type="PANTHER" id="PTHR30055">
    <property type="entry name" value="HTH-TYPE TRANSCRIPTIONAL REGULATOR RUTR"/>
    <property type="match status" value="1"/>
</dbReference>
<keyword evidence="3" id="KW-0804">Transcription</keyword>
<organism evidence="7 8">
    <name type="scientific">Streptosporangium saharense</name>
    <dbReference type="NCBI Taxonomy" id="1706840"/>
    <lineage>
        <taxon>Bacteria</taxon>
        <taxon>Bacillati</taxon>
        <taxon>Actinomycetota</taxon>
        <taxon>Actinomycetes</taxon>
        <taxon>Streptosporangiales</taxon>
        <taxon>Streptosporangiaceae</taxon>
        <taxon>Streptosporangium</taxon>
    </lineage>
</organism>
<dbReference type="InterPro" id="IPR001647">
    <property type="entry name" value="HTH_TetR"/>
</dbReference>
<evidence type="ECO:0000256" key="3">
    <source>
        <dbReference type="ARBA" id="ARBA00023163"/>
    </source>
</evidence>
<name>A0A7W7VRE4_9ACTN</name>
<keyword evidence="2 4" id="KW-0238">DNA-binding</keyword>
<dbReference type="GO" id="GO:0003700">
    <property type="term" value="F:DNA-binding transcription factor activity"/>
    <property type="evidence" value="ECO:0007669"/>
    <property type="project" value="TreeGrafter"/>
</dbReference>
<evidence type="ECO:0000256" key="2">
    <source>
        <dbReference type="ARBA" id="ARBA00023125"/>
    </source>
</evidence>
<feature type="region of interest" description="Disordered" evidence="5">
    <location>
        <begin position="195"/>
        <end position="217"/>
    </location>
</feature>
<evidence type="ECO:0000256" key="5">
    <source>
        <dbReference type="SAM" id="MobiDB-lite"/>
    </source>
</evidence>
<dbReference type="RefSeq" id="WP_184723355.1">
    <property type="nucleotide sequence ID" value="NZ_JACHJP010000012.1"/>
</dbReference>
<dbReference type="SUPFAM" id="SSF48498">
    <property type="entry name" value="Tetracyclin repressor-like, C-terminal domain"/>
    <property type="match status" value="1"/>
</dbReference>
<dbReference type="PANTHER" id="PTHR30055:SF234">
    <property type="entry name" value="HTH-TYPE TRANSCRIPTIONAL REGULATOR BETI"/>
    <property type="match status" value="1"/>
</dbReference>
<evidence type="ECO:0000256" key="1">
    <source>
        <dbReference type="ARBA" id="ARBA00023015"/>
    </source>
</evidence>
<dbReference type="AlphaFoldDB" id="A0A7W7VRE4"/>
<evidence type="ECO:0000313" key="8">
    <source>
        <dbReference type="Proteomes" id="UP000552644"/>
    </source>
</evidence>
<dbReference type="Proteomes" id="UP000552644">
    <property type="component" value="Unassembled WGS sequence"/>
</dbReference>
<dbReference type="InterPro" id="IPR036271">
    <property type="entry name" value="Tet_transcr_reg_TetR-rel_C_sf"/>
</dbReference>
<keyword evidence="1" id="KW-0805">Transcription regulation</keyword>
<proteinExistence type="predicted"/>
<evidence type="ECO:0000256" key="4">
    <source>
        <dbReference type="PROSITE-ProRule" id="PRU00335"/>
    </source>
</evidence>
<dbReference type="InterPro" id="IPR050109">
    <property type="entry name" value="HTH-type_TetR-like_transc_reg"/>
</dbReference>
<gene>
    <name evidence="7" type="ORF">FHS44_007155</name>
</gene>
<feature type="DNA-binding region" description="H-T-H motif" evidence="4">
    <location>
        <begin position="34"/>
        <end position="53"/>
    </location>
</feature>
<sequence length="217" mass="23248">MATTGRRLRADAERSVRTILEAAERLLSENPGATMEQIAEAAGVARTTVHRRFASREALVETMATSAWQEIDDAVDAARPYTAPPLVAMHQATANVVQIKSGWRFALGTLPPPGEEATRIHDAVMAKCDAVFARALEAGLLRPGTDPRWARQVYLALISEAVHHSPTTAQPQAADDPDALATLIIDTLLYGLAPRRPGPPAVQDTPGVDLPAGHDRS</sequence>
<dbReference type="Gene3D" id="1.10.357.10">
    <property type="entry name" value="Tetracycline Repressor, domain 2"/>
    <property type="match status" value="1"/>
</dbReference>
<keyword evidence="8" id="KW-1185">Reference proteome</keyword>
<dbReference type="GO" id="GO:0000976">
    <property type="term" value="F:transcription cis-regulatory region binding"/>
    <property type="evidence" value="ECO:0007669"/>
    <property type="project" value="TreeGrafter"/>
</dbReference>
<accession>A0A7W7VRE4</accession>
<reference evidence="7 8" key="1">
    <citation type="submission" date="2020-08" db="EMBL/GenBank/DDBJ databases">
        <title>Genomic Encyclopedia of Type Strains, Phase III (KMG-III): the genomes of soil and plant-associated and newly described type strains.</title>
        <authorList>
            <person name="Whitman W."/>
        </authorList>
    </citation>
    <scope>NUCLEOTIDE SEQUENCE [LARGE SCALE GENOMIC DNA]</scope>
    <source>
        <strain evidence="7 8">CECT 8840</strain>
    </source>
</reference>
<feature type="domain" description="HTH tetR-type" evidence="6">
    <location>
        <begin position="13"/>
        <end position="71"/>
    </location>
</feature>
<protein>
    <submittedName>
        <fullName evidence="7">AcrR family transcriptional regulator</fullName>
    </submittedName>
</protein>
<dbReference type="EMBL" id="JACHJP010000012">
    <property type="protein sequence ID" value="MBB4920011.1"/>
    <property type="molecule type" value="Genomic_DNA"/>
</dbReference>
<dbReference type="InterPro" id="IPR009057">
    <property type="entry name" value="Homeodomain-like_sf"/>
</dbReference>
<evidence type="ECO:0000313" key="7">
    <source>
        <dbReference type="EMBL" id="MBB4920011.1"/>
    </source>
</evidence>
<dbReference type="PROSITE" id="PS50977">
    <property type="entry name" value="HTH_TETR_2"/>
    <property type="match status" value="1"/>
</dbReference>
<comment type="caution">
    <text evidence="7">The sequence shown here is derived from an EMBL/GenBank/DDBJ whole genome shotgun (WGS) entry which is preliminary data.</text>
</comment>